<protein>
    <submittedName>
        <fullName evidence="1">Thioesterase family protein</fullName>
    </submittedName>
</protein>
<evidence type="ECO:0000313" key="2">
    <source>
        <dbReference type="Proteomes" id="UP001247754"/>
    </source>
</evidence>
<dbReference type="PANTHER" id="PTHR31793">
    <property type="entry name" value="4-HYDROXYBENZOYL-COA THIOESTERASE FAMILY MEMBER"/>
    <property type="match status" value="1"/>
</dbReference>
<dbReference type="SUPFAM" id="SSF54637">
    <property type="entry name" value="Thioesterase/thiol ester dehydrase-isomerase"/>
    <property type="match status" value="1"/>
</dbReference>
<reference evidence="1 2" key="1">
    <citation type="submission" date="2023-09" db="EMBL/GenBank/DDBJ databases">
        <title>Xinfangfangia sedmenti sp. nov., isolated the sedment.</title>
        <authorList>
            <person name="Xu L."/>
        </authorList>
    </citation>
    <scope>NUCLEOTIDE SEQUENCE [LARGE SCALE GENOMIC DNA]</scope>
    <source>
        <strain evidence="1 2">LG-4</strain>
    </source>
</reference>
<evidence type="ECO:0000313" key="1">
    <source>
        <dbReference type="EMBL" id="MDR5652412.1"/>
    </source>
</evidence>
<dbReference type="Pfam" id="PF13279">
    <property type="entry name" value="4HBT_2"/>
    <property type="match status" value="1"/>
</dbReference>
<dbReference type="PANTHER" id="PTHR31793:SF2">
    <property type="entry name" value="BLR1345 PROTEIN"/>
    <property type="match status" value="1"/>
</dbReference>
<keyword evidence="2" id="KW-1185">Reference proteome</keyword>
<sequence>MTATAPQPLFVAREMVVEPEWIDLNGHLNMAYYHVLFDRSIEEAYAPLGFGSDYIQTRGLTVYTAEVHVCYLRELHAGDRVQCSFRLLDHDAKRMHCFQEMRHVDGWLAATSETMVLHIDTRGPRVAPFPPDCMERIAAAQAAQAGLPRPPQAGRVIGIRRRA</sequence>
<dbReference type="InterPro" id="IPR050563">
    <property type="entry name" value="4-hydroxybenzoyl-CoA_TE"/>
</dbReference>
<accession>A0ABU1F7K1</accession>
<dbReference type="Proteomes" id="UP001247754">
    <property type="component" value="Unassembled WGS sequence"/>
</dbReference>
<dbReference type="EMBL" id="JAVKPH010000006">
    <property type="protein sequence ID" value="MDR5652412.1"/>
    <property type="molecule type" value="Genomic_DNA"/>
</dbReference>
<gene>
    <name evidence="1" type="ORF">RGD00_07345</name>
</gene>
<dbReference type="InterPro" id="IPR029069">
    <property type="entry name" value="HotDog_dom_sf"/>
</dbReference>
<comment type="caution">
    <text evidence="1">The sequence shown here is derived from an EMBL/GenBank/DDBJ whole genome shotgun (WGS) entry which is preliminary data.</text>
</comment>
<name>A0ABU1F7K1_9RHOB</name>
<dbReference type="CDD" id="cd00586">
    <property type="entry name" value="4HBT"/>
    <property type="match status" value="1"/>
</dbReference>
<organism evidence="1 2">
    <name type="scientific">Ruixingdingia sedimenti</name>
    <dbReference type="NCBI Taxonomy" id="3073604"/>
    <lineage>
        <taxon>Bacteria</taxon>
        <taxon>Pseudomonadati</taxon>
        <taxon>Pseudomonadota</taxon>
        <taxon>Alphaproteobacteria</taxon>
        <taxon>Rhodobacterales</taxon>
        <taxon>Paracoccaceae</taxon>
        <taxon>Ruixingdingia</taxon>
    </lineage>
</organism>
<proteinExistence type="predicted"/>
<dbReference type="Gene3D" id="3.10.129.10">
    <property type="entry name" value="Hotdog Thioesterase"/>
    <property type="match status" value="1"/>
</dbReference>
<dbReference type="RefSeq" id="WP_310456660.1">
    <property type="nucleotide sequence ID" value="NZ_JAVKPH010000006.1"/>
</dbReference>